<evidence type="ECO:0000313" key="3">
    <source>
        <dbReference type="RefSeq" id="XP_012868244.1"/>
    </source>
</evidence>
<dbReference type="PANTHER" id="PTHR36869:SF1">
    <property type="entry name" value="CHROMOSOME 16 OPEN READING FRAME 46"/>
    <property type="match status" value="1"/>
</dbReference>
<feature type="region of interest" description="Disordered" evidence="1">
    <location>
        <begin position="133"/>
        <end position="152"/>
    </location>
</feature>
<dbReference type="OrthoDB" id="9943020at2759"/>
<feature type="compositionally biased region" description="Polar residues" evidence="1">
    <location>
        <begin position="134"/>
        <end position="152"/>
    </location>
</feature>
<accession>A0A1S3EWC3</accession>
<feature type="region of interest" description="Disordered" evidence="1">
    <location>
        <begin position="416"/>
        <end position="438"/>
    </location>
</feature>
<evidence type="ECO:0000256" key="1">
    <source>
        <dbReference type="SAM" id="MobiDB-lite"/>
    </source>
</evidence>
<sequence>MELCQESETDLENSEIKTTEEIEENFTCPDERREKSHVCCLLDISDITLQEDERINEFVVGTGWEEAVHGWGKTSPAACIWPRKKLKKAKAGENSSSSCLLCVSLSQVNPESKSALETGKWETKTVAEPGLEKNWNTSSQIPGPSQVSSTAPRESNNICFPNYIHREKKSLQIKEFIWCLDEWATPEVPSGKAARSPSRGMCPERGFSLSDSLTSKALLVLPPLRASPPNSVEALGKNSKNIYWQSDEKVVKVEKDESVTTGCGLKTVDGTGDKRHFQLTKHLMVTKGTSLTSPPEAPTPLLADSERCCLRWSLLTEKTSMCPPNANSIHYLATLQLLQKGGLQSCRPTLKTKDPRPLRNTQRHVLTKTKQESSPQMLDTKVFPRPLLPSLTPTRLASKPYYRLEMVTSSFGARFPPASCGSWPSQYEVKKKTQEKRR</sequence>
<dbReference type="GeneID" id="105983044"/>
<dbReference type="InterPro" id="IPR027836">
    <property type="entry name" value="DUF4529"/>
</dbReference>
<dbReference type="RefSeq" id="XP_012868244.1">
    <property type="nucleotide sequence ID" value="XM_013012790.1"/>
</dbReference>
<gene>
    <name evidence="3" type="primary">LOC105983044</name>
</gene>
<proteinExistence type="predicted"/>
<reference evidence="3" key="1">
    <citation type="submission" date="2025-08" db="UniProtKB">
        <authorList>
            <consortium name="RefSeq"/>
        </authorList>
    </citation>
    <scope>IDENTIFICATION</scope>
    <source>
        <tissue evidence="3">Kidney</tissue>
    </source>
</reference>
<protein>
    <submittedName>
        <fullName evidence="3">Uncharacterized protein C16orf46 homolog isoform X2</fullName>
    </submittedName>
</protein>
<dbReference type="Proteomes" id="UP000081671">
    <property type="component" value="Unplaced"/>
</dbReference>
<organism evidence="2 3">
    <name type="scientific">Dipodomys ordii</name>
    <name type="common">Ord's kangaroo rat</name>
    <dbReference type="NCBI Taxonomy" id="10020"/>
    <lineage>
        <taxon>Eukaryota</taxon>
        <taxon>Metazoa</taxon>
        <taxon>Chordata</taxon>
        <taxon>Craniata</taxon>
        <taxon>Vertebrata</taxon>
        <taxon>Euteleostomi</taxon>
        <taxon>Mammalia</taxon>
        <taxon>Eutheria</taxon>
        <taxon>Euarchontoglires</taxon>
        <taxon>Glires</taxon>
        <taxon>Rodentia</taxon>
        <taxon>Castorimorpha</taxon>
        <taxon>Heteromyidae</taxon>
        <taxon>Dipodomyinae</taxon>
        <taxon>Dipodomys</taxon>
    </lineage>
</organism>
<dbReference type="AlphaFoldDB" id="A0A1S3EWC3"/>
<keyword evidence="2" id="KW-1185">Reference proteome</keyword>
<evidence type="ECO:0000313" key="2">
    <source>
        <dbReference type="Proteomes" id="UP000081671"/>
    </source>
</evidence>
<dbReference type="PANTHER" id="PTHR36869">
    <property type="entry name" value="CHROMOSOME 16 OPEN READING FRAME 46"/>
    <property type="match status" value="1"/>
</dbReference>
<name>A0A1S3EWC3_DIPOR</name>
<dbReference type="Pfam" id="PF15032">
    <property type="entry name" value="DUF4529"/>
    <property type="match status" value="1"/>
</dbReference>